<dbReference type="HAMAP" id="MF_01114">
    <property type="entry name" value="RecX"/>
    <property type="match status" value="1"/>
</dbReference>
<evidence type="ECO:0000256" key="5">
    <source>
        <dbReference type="HAMAP-Rule" id="MF_01114"/>
    </source>
</evidence>
<dbReference type="InterPro" id="IPR053926">
    <property type="entry name" value="RecX_HTH_1st"/>
</dbReference>
<evidence type="ECO:0000259" key="7">
    <source>
        <dbReference type="Pfam" id="PF21982"/>
    </source>
</evidence>
<dbReference type="InterPro" id="IPR003783">
    <property type="entry name" value="Regulatory_RecX"/>
</dbReference>
<comment type="subcellular location">
    <subcellularLocation>
        <location evidence="1 5">Cytoplasm</location>
    </subcellularLocation>
</comment>
<dbReference type="AlphaFoldDB" id="A0A7C4U0M5"/>
<sequence>MKNFSQRKKKYNNAFEYALNLLSRKDYSEYELKEKLLQYFDSSVDEVIEKLKERGLLSDERYTERLCEKYMKKKYGFLKIKCELEKRGIGREVIDEVLPRLYTLEKEKEIAQYYLSKKPKEKLYSYLIQKGFRSRIVQEVLACKN</sequence>
<dbReference type="InterPro" id="IPR036388">
    <property type="entry name" value="WH-like_DNA-bd_sf"/>
</dbReference>
<proteinExistence type="inferred from homology"/>
<comment type="caution">
    <text evidence="8">The sequence shown here is derived from an EMBL/GenBank/DDBJ whole genome shotgun (WGS) entry which is preliminary data.</text>
</comment>
<evidence type="ECO:0000259" key="6">
    <source>
        <dbReference type="Pfam" id="PF02631"/>
    </source>
</evidence>
<dbReference type="Pfam" id="PF21982">
    <property type="entry name" value="RecX_HTH1"/>
    <property type="match status" value="1"/>
</dbReference>
<dbReference type="PANTHER" id="PTHR33602">
    <property type="entry name" value="REGULATORY PROTEIN RECX FAMILY PROTEIN"/>
    <property type="match status" value="1"/>
</dbReference>
<comment type="function">
    <text evidence="5">Modulates RecA activity.</text>
</comment>
<dbReference type="EMBL" id="DTHV01000099">
    <property type="protein sequence ID" value="HGW60389.1"/>
    <property type="molecule type" value="Genomic_DNA"/>
</dbReference>
<keyword evidence="4 5" id="KW-0963">Cytoplasm</keyword>
<dbReference type="PANTHER" id="PTHR33602:SF1">
    <property type="entry name" value="REGULATORY PROTEIN RECX FAMILY PROTEIN"/>
    <property type="match status" value="1"/>
</dbReference>
<gene>
    <name evidence="5" type="primary">recX</name>
    <name evidence="8" type="ORF">ENV82_03035</name>
</gene>
<evidence type="ECO:0000256" key="3">
    <source>
        <dbReference type="ARBA" id="ARBA00018111"/>
    </source>
</evidence>
<dbReference type="GO" id="GO:0005737">
    <property type="term" value="C:cytoplasm"/>
    <property type="evidence" value="ECO:0007669"/>
    <property type="project" value="UniProtKB-SubCell"/>
</dbReference>
<evidence type="ECO:0000313" key="8">
    <source>
        <dbReference type="EMBL" id="HGW60389.1"/>
    </source>
</evidence>
<protein>
    <recommendedName>
        <fullName evidence="3 5">Regulatory protein RecX</fullName>
    </recommendedName>
</protein>
<evidence type="ECO:0000256" key="1">
    <source>
        <dbReference type="ARBA" id="ARBA00004496"/>
    </source>
</evidence>
<feature type="domain" description="RecX first three-helical" evidence="7">
    <location>
        <begin position="14"/>
        <end position="51"/>
    </location>
</feature>
<dbReference type="Gene3D" id="1.10.10.10">
    <property type="entry name" value="Winged helix-like DNA-binding domain superfamily/Winged helix DNA-binding domain"/>
    <property type="match status" value="2"/>
</dbReference>
<accession>A0A7C4U0M5</accession>
<reference evidence="8" key="1">
    <citation type="journal article" date="2020" name="mSystems">
        <title>Genome- and Community-Level Interaction Insights into Carbon Utilization and Element Cycling Functions of Hydrothermarchaeota in Hydrothermal Sediment.</title>
        <authorList>
            <person name="Zhou Z."/>
            <person name="Liu Y."/>
            <person name="Xu W."/>
            <person name="Pan J."/>
            <person name="Luo Z.H."/>
            <person name="Li M."/>
        </authorList>
    </citation>
    <scope>NUCLEOTIDE SEQUENCE [LARGE SCALE GENOMIC DNA]</scope>
    <source>
        <strain evidence="8">SpSt-794</strain>
    </source>
</reference>
<organism evidence="8">
    <name type="scientific">Caldisericum exile</name>
    <dbReference type="NCBI Taxonomy" id="693075"/>
    <lineage>
        <taxon>Bacteria</taxon>
        <taxon>Pseudomonadati</taxon>
        <taxon>Caldisericota/Cryosericota group</taxon>
        <taxon>Caldisericota</taxon>
        <taxon>Caldisericia</taxon>
        <taxon>Caldisericales</taxon>
        <taxon>Caldisericaceae</taxon>
        <taxon>Caldisericum</taxon>
    </lineage>
</organism>
<dbReference type="Pfam" id="PF02631">
    <property type="entry name" value="RecX_HTH2"/>
    <property type="match status" value="1"/>
</dbReference>
<dbReference type="GO" id="GO:0006282">
    <property type="term" value="P:regulation of DNA repair"/>
    <property type="evidence" value="ECO:0007669"/>
    <property type="project" value="UniProtKB-UniRule"/>
</dbReference>
<evidence type="ECO:0000256" key="4">
    <source>
        <dbReference type="ARBA" id="ARBA00022490"/>
    </source>
</evidence>
<evidence type="ECO:0000256" key="2">
    <source>
        <dbReference type="ARBA" id="ARBA00009695"/>
    </source>
</evidence>
<comment type="similarity">
    <text evidence="2 5">Belongs to the RecX family.</text>
</comment>
<name>A0A7C4U0M5_9BACT</name>
<feature type="domain" description="RecX second three-helical" evidence="6">
    <location>
        <begin position="58"/>
        <end position="98"/>
    </location>
</feature>
<dbReference type="InterPro" id="IPR053924">
    <property type="entry name" value="RecX_HTH_2nd"/>
</dbReference>